<evidence type="ECO:0000256" key="13">
    <source>
        <dbReference type="RuleBase" id="RU000688"/>
    </source>
</evidence>
<evidence type="ECO:0000313" key="17">
    <source>
        <dbReference type="RefSeq" id="XP_008303241.1"/>
    </source>
</evidence>
<dbReference type="InterPro" id="IPR000725">
    <property type="entry name" value="Olfact_rcpt"/>
</dbReference>
<dbReference type="Pfam" id="PF13853">
    <property type="entry name" value="7tm_4"/>
    <property type="match status" value="1"/>
</dbReference>
<evidence type="ECO:0000256" key="9">
    <source>
        <dbReference type="ARBA" id="ARBA00023157"/>
    </source>
</evidence>
<dbReference type="PANTHER" id="PTHR26451">
    <property type="entry name" value="G_PROTEIN_RECEP_F1_2 DOMAIN-CONTAINING PROTEIN"/>
    <property type="match status" value="1"/>
</dbReference>
<keyword evidence="3 14" id="KW-0716">Sensory transduction</keyword>
<dbReference type="GO" id="GO:0005886">
    <property type="term" value="C:plasma membrane"/>
    <property type="evidence" value="ECO:0007669"/>
    <property type="project" value="UniProtKB-SubCell"/>
</dbReference>
<feature type="transmembrane region" description="Helical" evidence="14">
    <location>
        <begin position="267"/>
        <end position="287"/>
    </location>
</feature>
<evidence type="ECO:0000256" key="8">
    <source>
        <dbReference type="ARBA" id="ARBA00023136"/>
    </source>
</evidence>
<reference evidence="17" key="1">
    <citation type="submission" date="2025-08" db="UniProtKB">
        <authorList>
            <consortium name="RefSeq"/>
        </authorList>
    </citation>
    <scope>IDENTIFICATION</scope>
</reference>
<organism evidence="16 17">
    <name type="scientific">Stegastes partitus</name>
    <name type="common">bicolor damselfish</name>
    <dbReference type="NCBI Taxonomy" id="144197"/>
    <lineage>
        <taxon>Eukaryota</taxon>
        <taxon>Metazoa</taxon>
        <taxon>Chordata</taxon>
        <taxon>Craniata</taxon>
        <taxon>Vertebrata</taxon>
        <taxon>Euteleostomi</taxon>
        <taxon>Actinopterygii</taxon>
        <taxon>Neopterygii</taxon>
        <taxon>Teleostei</taxon>
        <taxon>Neoteleostei</taxon>
        <taxon>Acanthomorphata</taxon>
        <taxon>Ovalentaria</taxon>
        <taxon>Pomacentridae</taxon>
        <taxon>Stegastes</taxon>
    </lineage>
</organism>
<evidence type="ECO:0000256" key="6">
    <source>
        <dbReference type="ARBA" id="ARBA00022989"/>
    </source>
</evidence>
<proteinExistence type="inferred from homology"/>
<dbReference type="GO" id="GO:0004984">
    <property type="term" value="F:olfactory receptor activity"/>
    <property type="evidence" value="ECO:0007669"/>
    <property type="project" value="InterPro"/>
</dbReference>
<evidence type="ECO:0000256" key="1">
    <source>
        <dbReference type="ARBA" id="ARBA00004651"/>
    </source>
</evidence>
<keyword evidence="10 13" id="KW-0675">Receptor</keyword>
<evidence type="ECO:0000256" key="4">
    <source>
        <dbReference type="ARBA" id="ARBA00022692"/>
    </source>
</evidence>
<dbReference type="SUPFAM" id="SSF81321">
    <property type="entry name" value="Family A G protein-coupled receptor-like"/>
    <property type="match status" value="1"/>
</dbReference>
<evidence type="ECO:0000256" key="11">
    <source>
        <dbReference type="ARBA" id="ARBA00023180"/>
    </source>
</evidence>
<sequence length="315" mass="35862">MDLNITYITLTGHIDVHRYGYLYFFIMLNAYILIICCNVSIVSLTVTQKNLHEPMYVFISALLLNSILFSTAIYPKLLADFLSEKQVISYQACLFQVFLFYSLSCSEFMLLAAMAYDRYVSICKPLHYTTIMRKTTVIVLLVSAWIIPACHVALPLSLLANQKLCKFSLNGLFCNNSFNSLHCISTGRLSIIGVIVVFDVVLLPILFIILTYTKILIIAYQSCGEVRKKAAQTCLPHLFVLINFSCLFTYDFTIVKLQSDFPPKARFIMTLQIVVYTPICNPIIYGLKMKEISTHLKMLFCPVRVNRCIGTCIHL</sequence>
<evidence type="ECO:0000256" key="5">
    <source>
        <dbReference type="ARBA" id="ARBA00022725"/>
    </source>
</evidence>
<dbReference type="FunFam" id="1.20.1070.10:FF:000024">
    <property type="entry name" value="Olfactory receptor"/>
    <property type="match status" value="1"/>
</dbReference>
<evidence type="ECO:0000259" key="15">
    <source>
        <dbReference type="PROSITE" id="PS50262"/>
    </source>
</evidence>
<keyword evidence="11" id="KW-0325">Glycoprotein</keyword>
<evidence type="ECO:0000256" key="3">
    <source>
        <dbReference type="ARBA" id="ARBA00022606"/>
    </source>
</evidence>
<dbReference type="InterPro" id="IPR000276">
    <property type="entry name" value="GPCR_Rhodpsn"/>
</dbReference>
<dbReference type="AlphaFoldDB" id="A0A9Y4NTF9"/>
<comment type="similarity">
    <text evidence="13">Belongs to the G-protein coupled receptor 1 family.</text>
</comment>
<dbReference type="GeneID" id="103374867"/>
<dbReference type="PRINTS" id="PR00245">
    <property type="entry name" value="OLFACTORYR"/>
</dbReference>
<dbReference type="Proteomes" id="UP000694891">
    <property type="component" value="Unplaced"/>
</dbReference>
<feature type="transmembrane region" description="Helical" evidence="14">
    <location>
        <begin position="137"/>
        <end position="160"/>
    </location>
</feature>
<feature type="transmembrane region" description="Helical" evidence="14">
    <location>
        <begin position="189"/>
        <end position="213"/>
    </location>
</feature>
<dbReference type="Gene3D" id="1.20.1070.10">
    <property type="entry name" value="Rhodopsin 7-helix transmembrane proteins"/>
    <property type="match status" value="1"/>
</dbReference>
<dbReference type="InterPro" id="IPR052921">
    <property type="entry name" value="GPCR1_Superfamily_Member"/>
</dbReference>
<feature type="transmembrane region" description="Helical" evidence="14">
    <location>
        <begin position="234"/>
        <end position="255"/>
    </location>
</feature>
<dbReference type="PROSITE" id="PS00237">
    <property type="entry name" value="G_PROTEIN_RECEP_F1_1"/>
    <property type="match status" value="1"/>
</dbReference>
<dbReference type="PANTHER" id="PTHR26451:SF847">
    <property type="entry name" value="ODORANT RECEPTOR-RELATED"/>
    <property type="match status" value="1"/>
</dbReference>
<feature type="transmembrane region" description="Helical" evidence="14">
    <location>
        <begin position="20"/>
        <end position="44"/>
    </location>
</feature>
<protein>
    <recommendedName>
        <fullName evidence="14">Olfactory receptor</fullName>
    </recommendedName>
</protein>
<dbReference type="GO" id="GO:0004930">
    <property type="term" value="F:G protein-coupled receptor activity"/>
    <property type="evidence" value="ECO:0007669"/>
    <property type="project" value="UniProtKB-KW"/>
</dbReference>
<evidence type="ECO:0000256" key="14">
    <source>
        <dbReference type="RuleBase" id="RU363047"/>
    </source>
</evidence>
<evidence type="ECO:0000256" key="10">
    <source>
        <dbReference type="ARBA" id="ARBA00023170"/>
    </source>
</evidence>
<evidence type="ECO:0000256" key="12">
    <source>
        <dbReference type="ARBA" id="ARBA00023224"/>
    </source>
</evidence>
<dbReference type="InterPro" id="IPR017452">
    <property type="entry name" value="GPCR_Rhodpsn_7TM"/>
</dbReference>
<feature type="domain" description="G-protein coupled receptors family 1 profile" evidence="15">
    <location>
        <begin position="37"/>
        <end position="285"/>
    </location>
</feature>
<evidence type="ECO:0000256" key="7">
    <source>
        <dbReference type="ARBA" id="ARBA00023040"/>
    </source>
</evidence>
<evidence type="ECO:0000313" key="16">
    <source>
        <dbReference type="Proteomes" id="UP000694891"/>
    </source>
</evidence>
<keyword evidence="5 14" id="KW-0552">Olfaction</keyword>
<keyword evidence="12 13" id="KW-0807">Transducer</keyword>
<gene>
    <name evidence="17" type="primary">LOC103374867</name>
</gene>
<evidence type="ECO:0000256" key="2">
    <source>
        <dbReference type="ARBA" id="ARBA00022475"/>
    </source>
</evidence>
<keyword evidence="16" id="KW-1185">Reference proteome</keyword>
<keyword evidence="4 13" id="KW-0812">Transmembrane</keyword>
<dbReference type="GO" id="GO:0005549">
    <property type="term" value="F:odorant binding"/>
    <property type="evidence" value="ECO:0007669"/>
    <property type="project" value="TreeGrafter"/>
</dbReference>
<feature type="transmembrane region" description="Helical" evidence="14">
    <location>
        <begin position="94"/>
        <end position="116"/>
    </location>
</feature>
<comment type="subcellular location">
    <subcellularLocation>
        <location evidence="1 14">Cell membrane</location>
        <topology evidence="1 14">Multi-pass membrane protein</topology>
    </subcellularLocation>
</comment>
<feature type="transmembrane region" description="Helical" evidence="14">
    <location>
        <begin position="56"/>
        <end position="74"/>
    </location>
</feature>
<keyword evidence="6 14" id="KW-1133">Transmembrane helix</keyword>
<keyword evidence="2 14" id="KW-1003">Cell membrane</keyword>
<dbReference type="PRINTS" id="PR00237">
    <property type="entry name" value="GPCRRHODOPSN"/>
</dbReference>
<keyword evidence="8 14" id="KW-0472">Membrane</keyword>
<keyword evidence="9" id="KW-1015">Disulfide bond</keyword>
<dbReference type="RefSeq" id="XP_008303241.1">
    <property type="nucleotide sequence ID" value="XM_008305019.1"/>
</dbReference>
<accession>A0A9Y4NTF9</accession>
<keyword evidence="7 13" id="KW-0297">G-protein coupled receptor</keyword>
<name>A0A9Y4NTF9_9TELE</name>
<dbReference type="PROSITE" id="PS50262">
    <property type="entry name" value="G_PROTEIN_RECEP_F1_2"/>
    <property type="match status" value="1"/>
</dbReference>